<accession>A0A814N122</accession>
<evidence type="ECO:0000313" key="3">
    <source>
        <dbReference type="Proteomes" id="UP000663829"/>
    </source>
</evidence>
<dbReference type="Proteomes" id="UP000663829">
    <property type="component" value="Unassembled WGS sequence"/>
</dbReference>
<name>A0A814N122_9BILA</name>
<evidence type="ECO:0000313" key="1">
    <source>
        <dbReference type="EMBL" id="CAF1086002.1"/>
    </source>
</evidence>
<reference evidence="1" key="1">
    <citation type="submission" date="2021-02" db="EMBL/GenBank/DDBJ databases">
        <authorList>
            <person name="Nowell W R."/>
        </authorList>
    </citation>
    <scope>NUCLEOTIDE SEQUENCE</scope>
</reference>
<comment type="caution">
    <text evidence="1">The sequence shown here is derived from an EMBL/GenBank/DDBJ whole genome shotgun (WGS) entry which is preliminary data.</text>
</comment>
<protein>
    <submittedName>
        <fullName evidence="1">Uncharacterized protein</fullName>
    </submittedName>
</protein>
<dbReference type="Proteomes" id="UP000681722">
    <property type="component" value="Unassembled WGS sequence"/>
</dbReference>
<gene>
    <name evidence="1" type="ORF">GPM918_LOCUS18010</name>
    <name evidence="2" type="ORF">SRO942_LOCUS18007</name>
</gene>
<keyword evidence="3" id="KW-1185">Reference proteome</keyword>
<proteinExistence type="predicted"/>
<evidence type="ECO:0000313" key="2">
    <source>
        <dbReference type="EMBL" id="CAF3851568.1"/>
    </source>
</evidence>
<dbReference type="AlphaFoldDB" id="A0A814N122"/>
<organism evidence="1 3">
    <name type="scientific">Didymodactylos carnosus</name>
    <dbReference type="NCBI Taxonomy" id="1234261"/>
    <lineage>
        <taxon>Eukaryota</taxon>
        <taxon>Metazoa</taxon>
        <taxon>Spiralia</taxon>
        <taxon>Gnathifera</taxon>
        <taxon>Rotifera</taxon>
        <taxon>Eurotatoria</taxon>
        <taxon>Bdelloidea</taxon>
        <taxon>Philodinida</taxon>
        <taxon>Philodinidae</taxon>
        <taxon>Didymodactylos</taxon>
    </lineage>
</organism>
<dbReference type="EMBL" id="CAJNOQ010005095">
    <property type="protein sequence ID" value="CAF1086002.1"/>
    <property type="molecule type" value="Genomic_DNA"/>
</dbReference>
<sequence>MEEVNKKFNLVSKNGTDYNKIEITTTIVEQFNDIVQSCINLPEDEIFSNIFRQYATTTFVNIENIAWKLLYQWHINNYQCQEYESIYLKNVALLNIKIVFANVQVDDVKRSLLLDKQYINTLMLILKEINNSQILHDNSCLTILCLWLDVLSYFEHESSHNTVCDHSFIALNEIITGCVLSQWYKIYLEEMKENISKKINKELRLKPAQLLYIGSCSFSLGVHLCITKELLIEKQVLDRLLNNCRQFVMNYAKVITKWSKDILHCITGNL</sequence>
<dbReference type="EMBL" id="CAJOBC010005095">
    <property type="protein sequence ID" value="CAF3851568.1"/>
    <property type="molecule type" value="Genomic_DNA"/>
</dbReference>